<organism evidence="9 10">
    <name type="scientific">Archangium violaceum Cb vi76</name>
    <dbReference type="NCBI Taxonomy" id="1406225"/>
    <lineage>
        <taxon>Bacteria</taxon>
        <taxon>Pseudomonadati</taxon>
        <taxon>Myxococcota</taxon>
        <taxon>Myxococcia</taxon>
        <taxon>Myxococcales</taxon>
        <taxon>Cystobacterineae</taxon>
        <taxon>Archangiaceae</taxon>
        <taxon>Archangium</taxon>
    </lineage>
</organism>
<dbReference type="GO" id="GO:0004497">
    <property type="term" value="F:monooxygenase activity"/>
    <property type="evidence" value="ECO:0007669"/>
    <property type="project" value="UniProtKB-KW"/>
</dbReference>
<name>A0A084SRX8_9BACT</name>
<dbReference type="InterPro" id="IPR017972">
    <property type="entry name" value="Cyt_P450_CS"/>
</dbReference>
<dbReference type="SUPFAM" id="SSF48264">
    <property type="entry name" value="Cytochrome P450"/>
    <property type="match status" value="1"/>
</dbReference>
<proteinExistence type="inferred from homology"/>
<feature type="binding site" description="axial binding residue" evidence="7">
    <location>
        <position position="401"/>
    </location>
    <ligand>
        <name>heme</name>
        <dbReference type="ChEBI" id="CHEBI:30413"/>
    </ligand>
    <ligandPart>
        <name>Fe</name>
        <dbReference type="ChEBI" id="CHEBI:18248"/>
    </ligandPart>
</feature>
<evidence type="ECO:0000256" key="2">
    <source>
        <dbReference type="ARBA" id="ARBA00022617"/>
    </source>
</evidence>
<dbReference type="PROSITE" id="PS00086">
    <property type="entry name" value="CYTOCHROME_P450"/>
    <property type="match status" value="1"/>
</dbReference>
<evidence type="ECO:0000256" key="7">
    <source>
        <dbReference type="PIRSR" id="PIRSR602401-1"/>
    </source>
</evidence>
<dbReference type="Gene3D" id="1.10.630.10">
    <property type="entry name" value="Cytochrome P450"/>
    <property type="match status" value="1"/>
</dbReference>
<dbReference type="GO" id="GO:0020037">
    <property type="term" value="F:heme binding"/>
    <property type="evidence" value="ECO:0007669"/>
    <property type="project" value="InterPro"/>
</dbReference>
<comment type="caution">
    <text evidence="9">The sequence shown here is derived from an EMBL/GenBank/DDBJ whole genome shotgun (WGS) entry which is preliminary data.</text>
</comment>
<dbReference type="EMBL" id="JPMI01000156">
    <property type="protein sequence ID" value="KFA91213.1"/>
    <property type="molecule type" value="Genomic_DNA"/>
</dbReference>
<dbReference type="InterPro" id="IPR050196">
    <property type="entry name" value="Cytochrome_P450_Monoox"/>
</dbReference>
<evidence type="ECO:0000256" key="8">
    <source>
        <dbReference type="RuleBase" id="RU000461"/>
    </source>
</evidence>
<dbReference type="AlphaFoldDB" id="A0A084SRX8"/>
<gene>
    <name evidence="9" type="ORF">Q664_23740</name>
</gene>
<evidence type="ECO:0000256" key="3">
    <source>
        <dbReference type="ARBA" id="ARBA00022723"/>
    </source>
</evidence>
<keyword evidence="2 7" id="KW-0349">Heme</keyword>
<dbReference type="PRINTS" id="PR00463">
    <property type="entry name" value="EP450I"/>
</dbReference>
<keyword evidence="5 7" id="KW-0408">Iron</keyword>
<dbReference type="GO" id="GO:0016705">
    <property type="term" value="F:oxidoreductase activity, acting on paired donors, with incorporation or reduction of molecular oxygen"/>
    <property type="evidence" value="ECO:0007669"/>
    <property type="project" value="InterPro"/>
</dbReference>
<dbReference type="GO" id="GO:0005506">
    <property type="term" value="F:iron ion binding"/>
    <property type="evidence" value="ECO:0007669"/>
    <property type="project" value="InterPro"/>
</dbReference>
<dbReference type="InterPro" id="IPR036396">
    <property type="entry name" value="Cyt_P450_sf"/>
</dbReference>
<evidence type="ECO:0000256" key="1">
    <source>
        <dbReference type="ARBA" id="ARBA00010617"/>
    </source>
</evidence>
<dbReference type="PRINTS" id="PR00385">
    <property type="entry name" value="P450"/>
</dbReference>
<evidence type="ECO:0000256" key="4">
    <source>
        <dbReference type="ARBA" id="ARBA00023002"/>
    </source>
</evidence>
<dbReference type="PANTHER" id="PTHR24291:SF50">
    <property type="entry name" value="BIFUNCTIONAL ALBAFLAVENONE MONOOXYGENASE_TERPENE SYNTHASE"/>
    <property type="match status" value="1"/>
</dbReference>
<comment type="cofactor">
    <cofactor evidence="7">
        <name>heme</name>
        <dbReference type="ChEBI" id="CHEBI:30413"/>
    </cofactor>
</comment>
<sequence>MTSSAPLPPMPPGHWLWGHLPERASNPLGLYLDSQRRLGDVVRYRMGYIYVEQLTHPDHVKHVLADASARYTKGTVFDKTRPLVGNGLLTAEGDFWKRQRRLAQPAFHRERLAALGTRMTDTLSEMLPAWERAADGGTPLPVFQEMMRLTLTVAVRALFGVDVAQHTRAVGEAFTTALQVTNERIISPLPYQPWLYRLPTRSNRAFRRAVDTLDGIVRGLISQRRAAGTQAEDLLGMLMAASDADTGDTFDDAQLRDEVMTLLLAGHETTATALAWTFHLLARHPEVEATLHAEVDAALGGRMPTVADLPRLRYVGCVFEEAMRLYPPIWAIPRVPLEDDVVDGYRIPKGDIVILVPYVTHRHPDFWPEPERFDPTRFLPENSKDRPRWAYLPFGGGQRQCIGNNFAMMEAQLILTLVAQRFRLRAVPGVPVVPEPHVSLRPRGPMPMRVERREGLPRVRVA</sequence>
<comment type="similarity">
    <text evidence="1 8">Belongs to the cytochrome P450 family.</text>
</comment>
<dbReference type="InterPro" id="IPR002401">
    <property type="entry name" value="Cyt_P450_E_grp-I"/>
</dbReference>
<evidence type="ECO:0000313" key="10">
    <source>
        <dbReference type="Proteomes" id="UP000028547"/>
    </source>
</evidence>
<keyword evidence="3 7" id="KW-0479">Metal-binding</keyword>
<evidence type="ECO:0000256" key="6">
    <source>
        <dbReference type="ARBA" id="ARBA00023033"/>
    </source>
</evidence>
<evidence type="ECO:0008006" key="11">
    <source>
        <dbReference type="Google" id="ProtNLM"/>
    </source>
</evidence>
<dbReference type="Proteomes" id="UP000028547">
    <property type="component" value="Unassembled WGS sequence"/>
</dbReference>
<keyword evidence="6 8" id="KW-0503">Monooxygenase</keyword>
<keyword evidence="4 8" id="KW-0560">Oxidoreductase</keyword>
<evidence type="ECO:0000256" key="5">
    <source>
        <dbReference type="ARBA" id="ARBA00023004"/>
    </source>
</evidence>
<dbReference type="CDD" id="cd20620">
    <property type="entry name" value="CYP132-like"/>
    <property type="match status" value="1"/>
</dbReference>
<reference evidence="9 10" key="1">
    <citation type="submission" date="2014-07" db="EMBL/GenBank/DDBJ databases">
        <title>Draft Genome Sequence of Gephyronic Acid Producer, Cystobacter violaceus Strain Cb vi76.</title>
        <authorList>
            <person name="Stevens D.C."/>
            <person name="Young J."/>
            <person name="Carmichael R."/>
            <person name="Tan J."/>
            <person name="Taylor R.E."/>
        </authorList>
    </citation>
    <scope>NUCLEOTIDE SEQUENCE [LARGE SCALE GENOMIC DNA]</scope>
    <source>
        <strain evidence="9 10">Cb vi76</strain>
    </source>
</reference>
<accession>A0A084SRX8</accession>
<protein>
    <recommendedName>
        <fullName evidence="11">Cytochrome P450</fullName>
    </recommendedName>
</protein>
<dbReference type="PANTHER" id="PTHR24291">
    <property type="entry name" value="CYTOCHROME P450 FAMILY 4"/>
    <property type="match status" value="1"/>
</dbReference>
<dbReference type="Pfam" id="PF00067">
    <property type="entry name" value="p450"/>
    <property type="match status" value="1"/>
</dbReference>
<dbReference type="InterPro" id="IPR001128">
    <property type="entry name" value="Cyt_P450"/>
</dbReference>
<dbReference type="RefSeq" id="WP_043399557.1">
    <property type="nucleotide sequence ID" value="NZ_JPMI01000156.1"/>
</dbReference>
<evidence type="ECO:0000313" key="9">
    <source>
        <dbReference type="EMBL" id="KFA91213.1"/>
    </source>
</evidence>